<sequence length="58" mass="5985">MAEPPTLLILMLATVAILLGCGVMPQGKQRQETLTVSGFRLPTAMVFTASADAPAAAL</sequence>
<gene>
    <name evidence="2" type="ORF">KIN20_002839</name>
</gene>
<reference evidence="2" key="1">
    <citation type="submission" date="2021-06" db="EMBL/GenBank/DDBJ databases">
        <title>Parelaphostrongylus tenuis whole genome reference sequence.</title>
        <authorList>
            <person name="Garwood T.J."/>
            <person name="Larsen P.A."/>
            <person name="Fountain-Jones N.M."/>
            <person name="Garbe J.R."/>
            <person name="Macchietto M.G."/>
            <person name="Kania S.A."/>
            <person name="Gerhold R.W."/>
            <person name="Richards J.E."/>
            <person name="Wolf T.M."/>
        </authorList>
    </citation>
    <scope>NUCLEOTIDE SEQUENCE</scope>
    <source>
        <strain evidence="2">MNPRO001-30</strain>
        <tissue evidence="2">Meninges</tissue>
    </source>
</reference>
<dbReference type="EMBL" id="JAHQIW010000369">
    <property type="protein sequence ID" value="KAJ1347707.1"/>
    <property type="molecule type" value="Genomic_DNA"/>
</dbReference>
<evidence type="ECO:0000256" key="1">
    <source>
        <dbReference type="SAM" id="Phobius"/>
    </source>
</evidence>
<evidence type="ECO:0000313" key="3">
    <source>
        <dbReference type="Proteomes" id="UP001196413"/>
    </source>
</evidence>
<keyword evidence="3" id="KW-1185">Reference proteome</keyword>
<keyword evidence="1" id="KW-0472">Membrane</keyword>
<feature type="transmembrane region" description="Helical" evidence="1">
    <location>
        <begin position="6"/>
        <end position="24"/>
    </location>
</feature>
<keyword evidence="1" id="KW-1133">Transmembrane helix</keyword>
<proteinExistence type="predicted"/>
<accession>A0AAD5MES4</accession>
<dbReference type="AlphaFoldDB" id="A0AAD5MES4"/>
<name>A0AAD5MES4_PARTN</name>
<comment type="caution">
    <text evidence="2">The sequence shown here is derived from an EMBL/GenBank/DDBJ whole genome shotgun (WGS) entry which is preliminary data.</text>
</comment>
<organism evidence="2 3">
    <name type="scientific">Parelaphostrongylus tenuis</name>
    <name type="common">Meningeal worm</name>
    <dbReference type="NCBI Taxonomy" id="148309"/>
    <lineage>
        <taxon>Eukaryota</taxon>
        <taxon>Metazoa</taxon>
        <taxon>Ecdysozoa</taxon>
        <taxon>Nematoda</taxon>
        <taxon>Chromadorea</taxon>
        <taxon>Rhabditida</taxon>
        <taxon>Rhabditina</taxon>
        <taxon>Rhabditomorpha</taxon>
        <taxon>Strongyloidea</taxon>
        <taxon>Metastrongylidae</taxon>
        <taxon>Parelaphostrongylus</taxon>
    </lineage>
</organism>
<keyword evidence="1" id="KW-0812">Transmembrane</keyword>
<evidence type="ECO:0000313" key="2">
    <source>
        <dbReference type="EMBL" id="KAJ1347707.1"/>
    </source>
</evidence>
<protein>
    <submittedName>
        <fullName evidence="2">Uncharacterized protein</fullName>
    </submittedName>
</protein>
<dbReference type="Proteomes" id="UP001196413">
    <property type="component" value="Unassembled WGS sequence"/>
</dbReference>